<dbReference type="EMBL" id="JAANYN010000002">
    <property type="protein sequence ID" value="NHE56609.1"/>
    <property type="molecule type" value="Genomic_DNA"/>
</dbReference>
<dbReference type="Proteomes" id="UP000649799">
    <property type="component" value="Unassembled WGS sequence"/>
</dbReference>
<evidence type="ECO:0000313" key="6">
    <source>
        <dbReference type="EMBL" id="NHE56609.1"/>
    </source>
</evidence>
<dbReference type="PANTHER" id="PTHR43498:SF1">
    <property type="entry name" value="COB--COM HETERODISULFIDE REDUCTASE IRON-SULFUR SUBUNIT A"/>
    <property type="match status" value="1"/>
</dbReference>
<evidence type="ECO:0000256" key="5">
    <source>
        <dbReference type="ARBA" id="ARBA00023014"/>
    </source>
</evidence>
<keyword evidence="3" id="KW-0560">Oxidoreductase</keyword>
<gene>
    <name evidence="6" type="ORF">G9Q97_07255</name>
</gene>
<dbReference type="PANTHER" id="PTHR43498">
    <property type="entry name" value="FERREDOXIN:COB-COM HETERODISULFIDE REDUCTASE SUBUNIT A"/>
    <property type="match status" value="1"/>
</dbReference>
<dbReference type="InterPro" id="IPR039650">
    <property type="entry name" value="HdrA-like"/>
</dbReference>
<dbReference type="SUPFAM" id="SSF51905">
    <property type="entry name" value="FAD/NAD(P)-binding domain"/>
    <property type="match status" value="1"/>
</dbReference>
<keyword evidence="5" id="KW-0411">Iron-sulfur</keyword>
<dbReference type="RefSeq" id="WP_166144702.1">
    <property type="nucleotide sequence ID" value="NZ_JAANYN010000002.1"/>
</dbReference>
<evidence type="ECO:0000256" key="4">
    <source>
        <dbReference type="ARBA" id="ARBA00023004"/>
    </source>
</evidence>
<accession>A0ABX0H450</accession>
<protein>
    <submittedName>
        <fullName evidence="6">FAD-dependent oxidoreductase</fullName>
    </submittedName>
</protein>
<dbReference type="PROSITE" id="PS51257">
    <property type="entry name" value="PROKAR_LIPOPROTEIN"/>
    <property type="match status" value="1"/>
</dbReference>
<keyword evidence="7" id="KW-1185">Reference proteome</keyword>
<proteinExistence type="predicted"/>
<dbReference type="InterPro" id="IPR036188">
    <property type="entry name" value="FAD/NAD-bd_sf"/>
</dbReference>
<evidence type="ECO:0000256" key="1">
    <source>
        <dbReference type="ARBA" id="ARBA00022485"/>
    </source>
</evidence>
<keyword evidence="4" id="KW-0408">Iron</keyword>
<reference evidence="6 7" key="1">
    <citation type="submission" date="2020-03" db="EMBL/GenBank/DDBJ databases">
        <title>Cyclobacterium plantarum sp. nov., a marine bacterium isolated from a coastal-marine wetland.</title>
        <authorList>
            <person name="Sanchez-Porro C."/>
            <person name="Ventosa A."/>
            <person name="Amoozegar M."/>
        </authorList>
    </citation>
    <scope>NUCLEOTIDE SEQUENCE [LARGE SCALE GENOMIC DNA]</scope>
    <source>
        <strain evidence="6 7">GBPx2</strain>
    </source>
</reference>
<evidence type="ECO:0000256" key="2">
    <source>
        <dbReference type="ARBA" id="ARBA00022723"/>
    </source>
</evidence>
<keyword evidence="1" id="KW-0004">4Fe-4S</keyword>
<comment type="caution">
    <text evidence="6">The sequence shown here is derived from an EMBL/GenBank/DDBJ whole genome shotgun (WGS) entry which is preliminary data.</text>
</comment>
<keyword evidence="2" id="KW-0479">Metal-binding</keyword>
<organism evidence="6 7">
    <name type="scientific">Cyclobacterium plantarum</name>
    <dbReference type="NCBI Taxonomy" id="2716263"/>
    <lineage>
        <taxon>Bacteria</taxon>
        <taxon>Pseudomonadati</taxon>
        <taxon>Bacteroidota</taxon>
        <taxon>Cytophagia</taxon>
        <taxon>Cytophagales</taxon>
        <taxon>Cyclobacteriaceae</taxon>
        <taxon>Cyclobacterium</taxon>
    </lineage>
</organism>
<evidence type="ECO:0000256" key="3">
    <source>
        <dbReference type="ARBA" id="ARBA00023002"/>
    </source>
</evidence>
<evidence type="ECO:0000313" key="7">
    <source>
        <dbReference type="Proteomes" id="UP000649799"/>
    </source>
</evidence>
<name>A0ABX0H450_9BACT</name>
<sequence length="539" mass="61622">MGLKLYLILIYILLSSCQKSDQIIESEVCIYGNSSASILAAIQLKKRGREVVIVSPDKYMGGMTIEGLGGSDINNHAGFKNDAVIGGLTLAFYKEVARHYGITNFDSARARTGTWRFEPHVAKGIFDRWLAELEIPVYTETRLRLSPDAVKKENGKIVSFETLKGKTVRAALFIDASYEGDLLHYAGVSTIVGREPNSLYGETKNGIRENNTYRNFEVKVDPYIEPGNPESGLIHTIQDEALGEAGTGDRRIQAYCFRACLTKEAANRVPFIRPENYNRDWYEIYLRYLDAGGTLYQPSYSIPNNKTDLGAWHDLSHNLYGMNHEYPEGDYKKRQEIYQYHLDFTRGLFWFLANDPEVPAEVRQEWRQWGTTKDEFTDNEGWPRMLYIRDGRRMQSDYVITEHHTRKDSTILIEDPVAIAFWPPDVHHVRRIVKNGQAYNEGFVFGGENWKPFPISYQSLVPRKSECTNLLTPTCLSSSHIAYGAIRLEWTFMLLGEAVGMAADLCLEKNIAVQDLPYADLKIKLEENRQIIEMQPNQY</sequence>
<dbReference type="Pfam" id="PF12831">
    <property type="entry name" value="FAD_oxidored"/>
    <property type="match status" value="1"/>
</dbReference>